<evidence type="ECO:0000313" key="1">
    <source>
        <dbReference type="EMBL" id="GFH41384.1"/>
    </source>
</evidence>
<comment type="caution">
    <text evidence="1">The sequence shown here is derived from an EMBL/GenBank/DDBJ whole genome shotgun (WGS) entry which is preliminary data.</text>
</comment>
<dbReference type="Proteomes" id="UP000475928">
    <property type="component" value="Unassembled WGS sequence"/>
</dbReference>
<sequence length="181" mass="21584">MAGYKGYSMSNNAVDAYNDGEKPLSKWTKADFVEHDERLKPFSVAFLRQKILYQSSWHHTSSHYNRTYFYSLIDREQYDIDKLTKKYIIYKERRAIETAERKAKAEKKEKLGFVPYAIVSKATWGGSRKHPRIEHFTDYVIDEDWRTEDGKKLRQANSDEIIHYFPKAEETKEETKKKKKK</sequence>
<gene>
    <name evidence="1" type="ORF">Hs20B_17820</name>
</gene>
<accession>A0A6A0BAH9</accession>
<proteinExistence type="predicted"/>
<organism evidence="1 2">
    <name type="scientific">Pseudolactococcus insecticola</name>
    <dbReference type="NCBI Taxonomy" id="2709158"/>
    <lineage>
        <taxon>Bacteria</taxon>
        <taxon>Bacillati</taxon>
        <taxon>Bacillota</taxon>
        <taxon>Bacilli</taxon>
        <taxon>Lactobacillales</taxon>
        <taxon>Streptococcaceae</taxon>
        <taxon>Pseudolactococcus</taxon>
    </lineage>
</organism>
<reference evidence="1 2" key="1">
    <citation type="submission" date="2020-02" db="EMBL/GenBank/DDBJ databases">
        <title>Draft genome sequence of Lactococcus sp. Hs20B0-1.</title>
        <authorList>
            <person name="Noda S."/>
            <person name="Yuki M."/>
            <person name="Ohkuma M."/>
        </authorList>
    </citation>
    <scope>NUCLEOTIDE SEQUENCE [LARGE SCALE GENOMIC DNA]</scope>
    <source>
        <strain evidence="1 2">Hs20B0-1</strain>
    </source>
</reference>
<keyword evidence="2" id="KW-1185">Reference proteome</keyword>
<dbReference type="RefSeq" id="WP_172357826.1">
    <property type="nucleotide sequence ID" value="NZ_BLLH01000014.1"/>
</dbReference>
<name>A0A6A0BAH9_9LACT</name>
<evidence type="ECO:0000313" key="2">
    <source>
        <dbReference type="Proteomes" id="UP000475928"/>
    </source>
</evidence>
<dbReference type="EMBL" id="BLLH01000014">
    <property type="protein sequence ID" value="GFH41384.1"/>
    <property type="molecule type" value="Genomic_DNA"/>
</dbReference>
<protein>
    <submittedName>
        <fullName evidence="1">Uncharacterized protein</fullName>
    </submittedName>
</protein>
<dbReference type="AlphaFoldDB" id="A0A6A0BAH9"/>